<dbReference type="HOGENOM" id="CLU_1906422_0_0_1"/>
<keyword evidence="1" id="KW-1133">Transmembrane helix</keyword>
<keyword evidence="1" id="KW-0812">Transmembrane</keyword>
<evidence type="ECO:0000313" key="2">
    <source>
        <dbReference type="EMBL" id="CCD46822.1"/>
    </source>
</evidence>
<dbReference type="Proteomes" id="UP000008177">
    <property type="component" value="Unplaced contigs"/>
</dbReference>
<reference evidence="3" key="1">
    <citation type="journal article" date="2011" name="PLoS Genet.">
        <title>Genomic analysis of the necrotrophic fungal pathogens Sclerotinia sclerotiorum and Botrytis cinerea.</title>
        <authorList>
            <person name="Amselem J."/>
            <person name="Cuomo C.A."/>
            <person name="van Kan J.A."/>
            <person name="Viaud M."/>
            <person name="Benito E.P."/>
            <person name="Couloux A."/>
            <person name="Coutinho P.M."/>
            <person name="de Vries R.P."/>
            <person name="Dyer P.S."/>
            <person name="Fillinger S."/>
            <person name="Fournier E."/>
            <person name="Gout L."/>
            <person name="Hahn M."/>
            <person name="Kohn L."/>
            <person name="Lapalu N."/>
            <person name="Plummer K.M."/>
            <person name="Pradier J.M."/>
            <person name="Quevillon E."/>
            <person name="Sharon A."/>
            <person name="Simon A."/>
            <person name="ten Have A."/>
            <person name="Tudzynski B."/>
            <person name="Tudzynski P."/>
            <person name="Wincker P."/>
            <person name="Andrew M."/>
            <person name="Anthouard V."/>
            <person name="Beever R.E."/>
            <person name="Beffa R."/>
            <person name="Benoit I."/>
            <person name="Bouzid O."/>
            <person name="Brault B."/>
            <person name="Chen Z."/>
            <person name="Choquer M."/>
            <person name="Collemare J."/>
            <person name="Cotton P."/>
            <person name="Danchin E.G."/>
            <person name="Da Silva C."/>
            <person name="Gautier A."/>
            <person name="Giraud C."/>
            <person name="Giraud T."/>
            <person name="Gonzalez C."/>
            <person name="Grossetete S."/>
            <person name="Guldener U."/>
            <person name="Henrissat B."/>
            <person name="Howlett B.J."/>
            <person name="Kodira C."/>
            <person name="Kretschmer M."/>
            <person name="Lappartient A."/>
            <person name="Leroch M."/>
            <person name="Levis C."/>
            <person name="Mauceli E."/>
            <person name="Neuveglise C."/>
            <person name="Oeser B."/>
            <person name="Pearson M."/>
            <person name="Poulain J."/>
            <person name="Poussereau N."/>
            <person name="Quesneville H."/>
            <person name="Rascle C."/>
            <person name="Schumacher J."/>
            <person name="Segurens B."/>
            <person name="Sexton A."/>
            <person name="Silva E."/>
            <person name="Sirven C."/>
            <person name="Soanes D.M."/>
            <person name="Talbot N.J."/>
            <person name="Templeton M."/>
            <person name="Yandava C."/>
            <person name="Yarden O."/>
            <person name="Zeng Q."/>
            <person name="Rollins J.A."/>
            <person name="Lebrun M.H."/>
            <person name="Dickman M."/>
        </authorList>
    </citation>
    <scope>NUCLEOTIDE SEQUENCE [LARGE SCALE GENOMIC DNA]</scope>
    <source>
        <strain evidence="3">T4</strain>
    </source>
</reference>
<dbReference type="InParanoid" id="G2Y2D2"/>
<gene>
    <name evidence="2" type="ORF">BofuT4_P115280.1</name>
</gene>
<keyword evidence="1" id="KW-0472">Membrane</keyword>
<proteinExistence type="predicted"/>
<evidence type="ECO:0000313" key="3">
    <source>
        <dbReference type="Proteomes" id="UP000008177"/>
    </source>
</evidence>
<sequence>MDRIAYASVKSAAEYNNFILIMGAGTLSLLFFGQKGMMWFQGFNATEWSRERKLAYRWLGLHRVSKTLPEESTYLLEEMDRNPVDGTYLGSRLKKFIKRKGEYIPVGEEESSIYVIEDELEDPLEISLNPEKE</sequence>
<accession>G2Y2D2</accession>
<evidence type="ECO:0000256" key="1">
    <source>
        <dbReference type="SAM" id="Phobius"/>
    </source>
</evidence>
<dbReference type="AlphaFoldDB" id="G2Y2D2"/>
<dbReference type="EMBL" id="FQ790283">
    <property type="protein sequence ID" value="CCD46822.1"/>
    <property type="molecule type" value="Genomic_DNA"/>
</dbReference>
<organism evidence="2 3">
    <name type="scientific">Botryotinia fuckeliana (strain T4)</name>
    <name type="common">Noble rot fungus</name>
    <name type="synonym">Botrytis cinerea</name>
    <dbReference type="NCBI Taxonomy" id="999810"/>
    <lineage>
        <taxon>Eukaryota</taxon>
        <taxon>Fungi</taxon>
        <taxon>Dikarya</taxon>
        <taxon>Ascomycota</taxon>
        <taxon>Pezizomycotina</taxon>
        <taxon>Leotiomycetes</taxon>
        <taxon>Helotiales</taxon>
        <taxon>Sclerotiniaceae</taxon>
        <taxon>Botrytis</taxon>
    </lineage>
</organism>
<feature type="transmembrane region" description="Helical" evidence="1">
    <location>
        <begin position="15"/>
        <end position="33"/>
    </location>
</feature>
<protein>
    <submittedName>
        <fullName evidence="2">Uncharacterized protein</fullName>
    </submittedName>
</protein>
<name>G2Y2D2_BOTF4</name>